<evidence type="ECO:0000313" key="1">
    <source>
        <dbReference type="EMBL" id="CAI0545249.1"/>
    </source>
</evidence>
<reference evidence="1" key="1">
    <citation type="submission" date="2022-08" db="EMBL/GenBank/DDBJ databases">
        <authorList>
            <person name="Gutierrez-Valencia J."/>
        </authorList>
    </citation>
    <scope>NUCLEOTIDE SEQUENCE</scope>
</reference>
<comment type="caution">
    <text evidence="1">The sequence shown here is derived from an EMBL/GenBank/DDBJ whole genome shotgun (WGS) entry which is preliminary data.</text>
</comment>
<dbReference type="AlphaFoldDB" id="A0AAV0QI45"/>
<gene>
    <name evidence="1" type="ORF">LITE_LOCUS43499</name>
</gene>
<proteinExistence type="predicted"/>
<sequence length="93" mass="10464">MPRHSLRLRNLLRGSAPLRLHPASPIPFLRAAPNPDSRRRNLQLLQGRHAQPLIRRQSSAAHLLPFHQCCWNTYRAAIAISWGNCCPVGLLCG</sequence>
<evidence type="ECO:0000313" key="2">
    <source>
        <dbReference type="Proteomes" id="UP001154282"/>
    </source>
</evidence>
<dbReference type="Proteomes" id="UP001154282">
    <property type="component" value="Unassembled WGS sequence"/>
</dbReference>
<protein>
    <submittedName>
        <fullName evidence="1">Uncharacterized protein</fullName>
    </submittedName>
</protein>
<accession>A0AAV0QI45</accession>
<organism evidence="1 2">
    <name type="scientific">Linum tenue</name>
    <dbReference type="NCBI Taxonomy" id="586396"/>
    <lineage>
        <taxon>Eukaryota</taxon>
        <taxon>Viridiplantae</taxon>
        <taxon>Streptophyta</taxon>
        <taxon>Embryophyta</taxon>
        <taxon>Tracheophyta</taxon>
        <taxon>Spermatophyta</taxon>
        <taxon>Magnoliopsida</taxon>
        <taxon>eudicotyledons</taxon>
        <taxon>Gunneridae</taxon>
        <taxon>Pentapetalae</taxon>
        <taxon>rosids</taxon>
        <taxon>fabids</taxon>
        <taxon>Malpighiales</taxon>
        <taxon>Linaceae</taxon>
        <taxon>Linum</taxon>
    </lineage>
</organism>
<keyword evidence="2" id="KW-1185">Reference proteome</keyword>
<dbReference type="EMBL" id="CAMGYJ010000009">
    <property type="protein sequence ID" value="CAI0545249.1"/>
    <property type="molecule type" value="Genomic_DNA"/>
</dbReference>
<name>A0AAV0QI45_9ROSI</name>